<proteinExistence type="predicted"/>
<dbReference type="Gramene" id="GBG81189">
    <property type="protein sequence ID" value="GBG81189"/>
    <property type="gene ID" value="CBR_g31862"/>
</dbReference>
<organism evidence="1 2">
    <name type="scientific">Chara braunii</name>
    <name type="common">Braun's stonewort</name>
    <dbReference type="NCBI Taxonomy" id="69332"/>
    <lineage>
        <taxon>Eukaryota</taxon>
        <taxon>Viridiplantae</taxon>
        <taxon>Streptophyta</taxon>
        <taxon>Charophyceae</taxon>
        <taxon>Charales</taxon>
        <taxon>Characeae</taxon>
        <taxon>Chara</taxon>
    </lineage>
</organism>
<evidence type="ECO:0000313" key="2">
    <source>
        <dbReference type="Proteomes" id="UP000265515"/>
    </source>
</evidence>
<gene>
    <name evidence="1" type="ORF">CBR_g31862</name>
</gene>
<evidence type="ECO:0000313" key="1">
    <source>
        <dbReference type="EMBL" id="GBG81189.1"/>
    </source>
</evidence>
<reference evidence="1 2" key="1">
    <citation type="journal article" date="2018" name="Cell">
        <title>The Chara Genome: Secondary Complexity and Implications for Plant Terrestrialization.</title>
        <authorList>
            <person name="Nishiyama T."/>
            <person name="Sakayama H."/>
            <person name="Vries J.D."/>
            <person name="Buschmann H."/>
            <person name="Saint-Marcoux D."/>
            <person name="Ullrich K.K."/>
            <person name="Haas F.B."/>
            <person name="Vanderstraeten L."/>
            <person name="Becker D."/>
            <person name="Lang D."/>
            <person name="Vosolsobe S."/>
            <person name="Rombauts S."/>
            <person name="Wilhelmsson P.K.I."/>
            <person name="Janitza P."/>
            <person name="Kern R."/>
            <person name="Heyl A."/>
            <person name="Rumpler F."/>
            <person name="Villalobos L.I.A.C."/>
            <person name="Clay J.M."/>
            <person name="Skokan R."/>
            <person name="Toyoda A."/>
            <person name="Suzuki Y."/>
            <person name="Kagoshima H."/>
            <person name="Schijlen E."/>
            <person name="Tajeshwar N."/>
            <person name="Catarino B."/>
            <person name="Hetherington A.J."/>
            <person name="Saltykova A."/>
            <person name="Bonnot C."/>
            <person name="Breuninger H."/>
            <person name="Symeonidi A."/>
            <person name="Radhakrishnan G.V."/>
            <person name="Van Nieuwerburgh F."/>
            <person name="Deforce D."/>
            <person name="Chang C."/>
            <person name="Karol K.G."/>
            <person name="Hedrich R."/>
            <person name="Ulvskov P."/>
            <person name="Glockner G."/>
            <person name="Delwiche C.F."/>
            <person name="Petrasek J."/>
            <person name="Van de Peer Y."/>
            <person name="Friml J."/>
            <person name="Beilby M."/>
            <person name="Dolan L."/>
            <person name="Kohara Y."/>
            <person name="Sugano S."/>
            <person name="Fujiyama A."/>
            <person name="Delaux P.-M."/>
            <person name="Quint M."/>
            <person name="TheiBen G."/>
            <person name="Hagemann M."/>
            <person name="Harholt J."/>
            <person name="Dunand C."/>
            <person name="Zachgo S."/>
            <person name="Langdale J."/>
            <person name="Maumus F."/>
            <person name="Straeten D.V.D."/>
            <person name="Gould S.B."/>
            <person name="Rensing S.A."/>
        </authorList>
    </citation>
    <scope>NUCLEOTIDE SEQUENCE [LARGE SCALE GENOMIC DNA]</scope>
    <source>
        <strain evidence="1 2">S276</strain>
    </source>
</reference>
<name>A0A388LFV8_CHABU</name>
<dbReference type="AlphaFoldDB" id="A0A388LFV8"/>
<comment type="caution">
    <text evidence="1">The sequence shown here is derived from an EMBL/GenBank/DDBJ whole genome shotgun (WGS) entry which is preliminary data.</text>
</comment>
<keyword evidence="2" id="KW-1185">Reference proteome</keyword>
<accession>A0A388LFV8</accession>
<dbReference type="Proteomes" id="UP000265515">
    <property type="component" value="Unassembled WGS sequence"/>
</dbReference>
<sequence length="352" mass="39598">MDPEVWELYRAGGALALVGKELFMPLCFPSLRLVRAYVRDCTNPLEEDPYKLVFTMTNSGICNPVPLHLLRTSLPHQYPQPPYQPQISSELPFAISFDPQNLAKEDSVQASTSRKNPVSWEDVELLQGRLHLKIQMHQADLNQVRGIFDRVITTLDKSRAAQEEVKSLQLIFDQPPWRRHIAIMIRANQIELNYKHFEKGKPAASAFKNALAGLAEELCDKRCPEDAKTMLKTLELDTAVLALSKINKEWDEQENKAAIRSGYPYEVIPSDSSDLWRLCLGGARDDPVVVMTGVRLTRRRTDGRRLGAGLGAGKEQLRVRATSAGVRRLRCECADLATSLCIRGTAAFVWTD</sequence>
<dbReference type="EMBL" id="BFEA01000366">
    <property type="protein sequence ID" value="GBG81189.1"/>
    <property type="molecule type" value="Genomic_DNA"/>
</dbReference>
<protein>
    <submittedName>
        <fullName evidence="1">Uncharacterized protein</fullName>
    </submittedName>
</protein>